<dbReference type="PANTHER" id="PTHR22948:SF76">
    <property type="entry name" value="FI20010P1-RELATED"/>
    <property type="match status" value="1"/>
</dbReference>
<dbReference type="Gene3D" id="2.30.30.140">
    <property type="match status" value="1"/>
</dbReference>
<reference evidence="1" key="1">
    <citation type="submission" date="2015-05" db="UniProtKB">
        <authorList>
            <consortium name="EnsemblMetazoa"/>
        </authorList>
    </citation>
    <scope>IDENTIFICATION</scope>
</reference>
<dbReference type="HOGENOM" id="CLU_1901531_0_0_1"/>
<dbReference type="SUPFAM" id="SSF63748">
    <property type="entry name" value="Tudor/PWWP/MBT"/>
    <property type="match status" value="1"/>
</dbReference>
<dbReference type="InterPro" id="IPR050621">
    <property type="entry name" value="Tudor_domain_containing"/>
</dbReference>
<dbReference type="SMART" id="SM00333">
    <property type="entry name" value="TUDOR"/>
    <property type="match status" value="1"/>
</dbReference>
<dbReference type="PROSITE" id="PS50304">
    <property type="entry name" value="TUDOR"/>
    <property type="match status" value="1"/>
</dbReference>
<dbReference type="eggNOG" id="KOG2039">
    <property type="taxonomic scope" value="Eukaryota"/>
</dbReference>
<organism evidence="1 2">
    <name type="scientific">Rhodnius prolixus</name>
    <name type="common">Triatomid bug</name>
    <dbReference type="NCBI Taxonomy" id="13249"/>
    <lineage>
        <taxon>Eukaryota</taxon>
        <taxon>Metazoa</taxon>
        <taxon>Ecdysozoa</taxon>
        <taxon>Arthropoda</taxon>
        <taxon>Hexapoda</taxon>
        <taxon>Insecta</taxon>
        <taxon>Pterygota</taxon>
        <taxon>Neoptera</taxon>
        <taxon>Paraneoptera</taxon>
        <taxon>Hemiptera</taxon>
        <taxon>Heteroptera</taxon>
        <taxon>Panheteroptera</taxon>
        <taxon>Cimicomorpha</taxon>
        <taxon>Reduviidae</taxon>
        <taxon>Triatominae</taxon>
        <taxon>Rhodnius</taxon>
    </lineage>
</organism>
<dbReference type="Pfam" id="PF00567">
    <property type="entry name" value="TUDOR"/>
    <property type="match status" value="1"/>
</dbReference>
<evidence type="ECO:0000313" key="1">
    <source>
        <dbReference type="EnsemblMetazoa" id="RPRC014872-PA"/>
    </source>
</evidence>
<dbReference type="InterPro" id="IPR002999">
    <property type="entry name" value="Tudor"/>
</dbReference>
<dbReference type="STRING" id="13249.T1IF03"/>
<name>T1IF03_RHOPR</name>
<dbReference type="VEuPathDB" id="VectorBase:RPRC014872"/>
<sequence length="134" mass="15600">CTVQVTISHLISPTDFYVHRLGITRKTSDLQSQLRRYSLNRQKCRAPLHTIVKEQDNYWYRVRIMEVNNDKEVTVHFIDFGNTEVMVKDRLRAVPLIVKNTPPLALRCKLANCYPIKGEIWDSQAIAVMTQITN</sequence>
<dbReference type="InParanoid" id="T1IF03"/>
<dbReference type="AlphaFoldDB" id="T1IF03"/>
<keyword evidence="2" id="KW-1185">Reference proteome</keyword>
<proteinExistence type="predicted"/>
<dbReference type="PANTHER" id="PTHR22948">
    <property type="entry name" value="TUDOR DOMAIN CONTAINING PROTEIN"/>
    <property type="match status" value="1"/>
</dbReference>
<dbReference type="EMBL" id="ACPB03007378">
    <property type="status" value="NOT_ANNOTATED_CDS"/>
    <property type="molecule type" value="Genomic_DNA"/>
</dbReference>
<dbReference type="Proteomes" id="UP000015103">
    <property type="component" value="Unassembled WGS sequence"/>
</dbReference>
<accession>T1IF03</accession>
<protein>
    <submittedName>
        <fullName evidence="1">Tudor domain-containing protein</fullName>
    </submittedName>
</protein>
<evidence type="ECO:0000313" key="2">
    <source>
        <dbReference type="Proteomes" id="UP000015103"/>
    </source>
</evidence>
<dbReference type="EnsemblMetazoa" id="RPRC014872-RA">
    <property type="protein sequence ID" value="RPRC014872-PA"/>
    <property type="gene ID" value="RPRC014872"/>
</dbReference>